<keyword evidence="3" id="KW-1185">Reference proteome</keyword>
<dbReference type="EMBL" id="JAMKFB020000001">
    <property type="protein sequence ID" value="KAL0203736.1"/>
    <property type="molecule type" value="Genomic_DNA"/>
</dbReference>
<name>A0ABD0RZH9_CIRMR</name>
<evidence type="ECO:0000313" key="2">
    <source>
        <dbReference type="EMBL" id="KAL0203736.1"/>
    </source>
</evidence>
<feature type="region of interest" description="Disordered" evidence="1">
    <location>
        <begin position="1"/>
        <end position="69"/>
    </location>
</feature>
<organism evidence="2 3">
    <name type="scientific">Cirrhinus mrigala</name>
    <name type="common">Mrigala</name>
    <dbReference type="NCBI Taxonomy" id="683832"/>
    <lineage>
        <taxon>Eukaryota</taxon>
        <taxon>Metazoa</taxon>
        <taxon>Chordata</taxon>
        <taxon>Craniata</taxon>
        <taxon>Vertebrata</taxon>
        <taxon>Euteleostomi</taxon>
        <taxon>Actinopterygii</taxon>
        <taxon>Neopterygii</taxon>
        <taxon>Teleostei</taxon>
        <taxon>Ostariophysi</taxon>
        <taxon>Cypriniformes</taxon>
        <taxon>Cyprinidae</taxon>
        <taxon>Labeoninae</taxon>
        <taxon>Labeonini</taxon>
        <taxon>Cirrhinus</taxon>
    </lineage>
</organism>
<accession>A0ABD0RZH9</accession>
<comment type="caution">
    <text evidence="2">The sequence shown here is derived from an EMBL/GenBank/DDBJ whole genome shotgun (WGS) entry which is preliminary data.</text>
</comment>
<proteinExistence type="predicted"/>
<gene>
    <name evidence="2" type="ORF">M9458_001754</name>
</gene>
<dbReference type="Proteomes" id="UP001529510">
    <property type="component" value="Unassembled WGS sequence"/>
</dbReference>
<evidence type="ECO:0000256" key="1">
    <source>
        <dbReference type="SAM" id="MobiDB-lite"/>
    </source>
</evidence>
<sequence length="69" mass="7458">MATPPKRRRCAYLDSDATQSLRRSTRNTSGGDRAAETGGGGSSNASPQPKRRPAEVQAPLPKFFLNLEK</sequence>
<feature type="compositionally biased region" description="Polar residues" evidence="1">
    <location>
        <begin position="16"/>
        <end position="29"/>
    </location>
</feature>
<evidence type="ECO:0000313" key="3">
    <source>
        <dbReference type="Proteomes" id="UP001529510"/>
    </source>
</evidence>
<reference evidence="2 3" key="1">
    <citation type="submission" date="2024-05" db="EMBL/GenBank/DDBJ databases">
        <title>Genome sequencing and assembly of Indian major carp, Cirrhinus mrigala (Hamilton, 1822).</title>
        <authorList>
            <person name="Mohindra V."/>
            <person name="Chowdhury L.M."/>
            <person name="Lal K."/>
            <person name="Jena J.K."/>
        </authorList>
    </citation>
    <scope>NUCLEOTIDE SEQUENCE [LARGE SCALE GENOMIC DNA]</scope>
    <source>
        <strain evidence="2">CM1030</strain>
        <tissue evidence="2">Blood</tissue>
    </source>
</reference>
<dbReference type="AlphaFoldDB" id="A0ABD0RZH9"/>
<feature type="non-terminal residue" evidence="2">
    <location>
        <position position="69"/>
    </location>
</feature>
<feature type="compositionally biased region" description="Basic residues" evidence="1">
    <location>
        <begin position="1"/>
        <end position="10"/>
    </location>
</feature>
<protein>
    <submittedName>
        <fullName evidence="2">Uncharacterized protein</fullName>
    </submittedName>
</protein>